<dbReference type="AlphaFoldDB" id="W2ZRB0"/>
<protein>
    <recommendedName>
        <fullName evidence="7">Reverse transcriptase domain-containing protein</fullName>
    </recommendedName>
</protein>
<evidence type="ECO:0000259" key="2">
    <source>
        <dbReference type="Pfam" id="PF00078"/>
    </source>
</evidence>
<evidence type="ECO:0000256" key="1">
    <source>
        <dbReference type="SAM" id="MobiDB-lite"/>
    </source>
</evidence>
<dbReference type="Pfam" id="PF17919">
    <property type="entry name" value="RT_RNaseH_2"/>
    <property type="match status" value="1"/>
</dbReference>
<dbReference type="InterPro" id="IPR051320">
    <property type="entry name" value="Viral_Replic_Matur_Polypro"/>
</dbReference>
<feature type="domain" description="Reverse transcriptase" evidence="2">
    <location>
        <begin position="655"/>
        <end position="784"/>
    </location>
</feature>
<dbReference type="InterPro" id="IPR043502">
    <property type="entry name" value="DNA/RNA_pol_sf"/>
</dbReference>
<feature type="compositionally biased region" description="Pro residues" evidence="1">
    <location>
        <begin position="67"/>
        <end position="80"/>
    </location>
</feature>
<dbReference type="Gene3D" id="3.30.70.270">
    <property type="match status" value="2"/>
</dbReference>
<dbReference type="SUPFAM" id="SSF56672">
    <property type="entry name" value="DNA/RNA polymerases"/>
    <property type="match status" value="1"/>
</dbReference>
<dbReference type="OrthoDB" id="773199at2759"/>
<dbReference type="FunFam" id="3.30.70.270:FF:000020">
    <property type="entry name" value="Transposon Tf2-6 polyprotein-like Protein"/>
    <property type="match status" value="1"/>
</dbReference>
<organism evidence="5 6">
    <name type="scientific">Phytophthora nicotianae P10297</name>
    <dbReference type="NCBI Taxonomy" id="1317064"/>
    <lineage>
        <taxon>Eukaryota</taxon>
        <taxon>Sar</taxon>
        <taxon>Stramenopiles</taxon>
        <taxon>Oomycota</taxon>
        <taxon>Peronosporomycetes</taxon>
        <taxon>Peronosporales</taxon>
        <taxon>Peronosporaceae</taxon>
        <taxon>Phytophthora</taxon>
    </lineage>
</organism>
<feature type="compositionally biased region" description="Polar residues" evidence="1">
    <location>
        <begin position="310"/>
        <end position="324"/>
    </location>
</feature>
<reference evidence="5 6" key="1">
    <citation type="submission" date="2013-11" db="EMBL/GenBank/DDBJ databases">
        <title>The Genome Sequence of Phytophthora parasitica P10297.</title>
        <authorList>
            <consortium name="The Broad Institute Genomics Platform"/>
            <person name="Russ C."/>
            <person name="Tyler B."/>
            <person name="Panabieres F."/>
            <person name="Shan W."/>
            <person name="Tripathy S."/>
            <person name="Grunwald N."/>
            <person name="Machado M."/>
            <person name="Johnson C.S."/>
            <person name="Walker B."/>
            <person name="Young S.K."/>
            <person name="Zeng Q."/>
            <person name="Gargeya S."/>
            <person name="Fitzgerald M."/>
            <person name="Haas B."/>
            <person name="Abouelleil A."/>
            <person name="Allen A.W."/>
            <person name="Alvarado L."/>
            <person name="Arachchi H.M."/>
            <person name="Berlin A.M."/>
            <person name="Chapman S.B."/>
            <person name="Gainer-Dewar J."/>
            <person name="Goldberg J."/>
            <person name="Griggs A."/>
            <person name="Gujja S."/>
            <person name="Hansen M."/>
            <person name="Howarth C."/>
            <person name="Imamovic A."/>
            <person name="Ireland A."/>
            <person name="Larimer J."/>
            <person name="McCowan C."/>
            <person name="Murphy C."/>
            <person name="Pearson M."/>
            <person name="Poon T.W."/>
            <person name="Priest M."/>
            <person name="Roberts A."/>
            <person name="Saif S."/>
            <person name="Shea T."/>
            <person name="Sisk P."/>
            <person name="Sykes S."/>
            <person name="Wortman J."/>
            <person name="Nusbaum C."/>
            <person name="Birren B."/>
        </authorList>
    </citation>
    <scope>NUCLEOTIDE SEQUENCE [LARGE SCALE GENOMIC DNA]</scope>
    <source>
        <strain evidence="5 6">P10297</strain>
    </source>
</reference>
<proteinExistence type="predicted"/>
<comment type="caution">
    <text evidence="5">The sequence shown here is derived from an EMBL/GenBank/DDBJ whole genome shotgun (WGS) entry which is preliminary data.</text>
</comment>
<feature type="domain" description="Reverse transcriptase/retrotransposon-derived protein RNase H-like" evidence="3">
    <location>
        <begin position="844"/>
        <end position="908"/>
    </location>
</feature>
<feature type="domain" description="Ty3 transposon capsid-like protein" evidence="4">
    <location>
        <begin position="167"/>
        <end position="280"/>
    </location>
</feature>
<dbReference type="Gene3D" id="3.10.10.10">
    <property type="entry name" value="HIV Type 1 Reverse Transcriptase, subunit A, domain 1"/>
    <property type="match status" value="1"/>
</dbReference>
<dbReference type="InterPro" id="IPR000477">
    <property type="entry name" value="RT_dom"/>
</dbReference>
<dbReference type="InterPro" id="IPR021109">
    <property type="entry name" value="Peptidase_aspartic_dom_sf"/>
</dbReference>
<dbReference type="EMBL" id="ANIY01001037">
    <property type="protein sequence ID" value="ETP49828.1"/>
    <property type="molecule type" value="Genomic_DNA"/>
</dbReference>
<feature type="compositionally biased region" description="Low complexity" evidence="1">
    <location>
        <begin position="296"/>
        <end position="307"/>
    </location>
</feature>
<dbReference type="InterPro" id="IPR043128">
    <property type="entry name" value="Rev_trsase/Diguanyl_cyclase"/>
</dbReference>
<accession>W2ZRB0</accession>
<dbReference type="Proteomes" id="UP000018948">
    <property type="component" value="Unassembled WGS sequence"/>
</dbReference>
<dbReference type="SUPFAM" id="SSF50630">
    <property type="entry name" value="Acid proteases"/>
    <property type="match status" value="1"/>
</dbReference>
<feature type="region of interest" description="Disordered" evidence="1">
    <location>
        <begin position="1"/>
        <end position="88"/>
    </location>
</feature>
<dbReference type="Gene3D" id="2.40.70.10">
    <property type="entry name" value="Acid Proteases"/>
    <property type="match status" value="1"/>
</dbReference>
<dbReference type="InterPro" id="IPR041577">
    <property type="entry name" value="RT_RNaseH_2"/>
</dbReference>
<dbReference type="Pfam" id="PF00078">
    <property type="entry name" value="RVT_1"/>
    <property type="match status" value="1"/>
</dbReference>
<dbReference type="CDD" id="cd00303">
    <property type="entry name" value="retropepsin_like"/>
    <property type="match status" value="1"/>
</dbReference>
<evidence type="ECO:0000313" key="6">
    <source>
        <dbReference type="Proteomes" id="UP000018948"/>
    </source>
</evidence>
<dbReference type="Pfam" id="PF19259">
    <property type="entry name" value="Ty3_capsid"/>
    <property type="match status" value="1"/>
</dbReference>
<evidence type="ECO:0000313" key="5">
    <source>
        <dbReference type="EMBL" id="ETP49828.1"/>
    </source>
</evidence>
<feature type="region of interest" description="Disordered" evidence="1">
    <location>
        <begin position="277"/>
        <end position="342"/>
    </location>
</feature>
<evidence type="ECO:0000259" key="3">
    <source>
        <dbReference type="Pfam" id="PF17919"/>
    </source>
</evidence>
<name>W2ZRB0_PHYNI</name>
<dbReference type="CDD" id="cd01647">
    <property type="entry name" value="RT_LTR"/>
    <property type="match status" value="1"/>
</dbReference>
<sequence length="908" mass="101679">MSSKKTARQPEDESPNLRPYQAPRMDSTNESQVPGTEGYAEPGAMPNQQCQETPPPAASAQAGPAMPAGPPPPPPAPQPGPAAADASGTAQMLASLVHMFSMQQQAMATSQQQMHTFMAQHAQFQHEMYEMQSRANRQKQKANQPKFHGRADDDLELWLFHIEEHFDAMSWYREFKHAMGTNPRTWSLFKQQIRARNRDSDYEFKLLTKMHDLQVSSTQQEYNTKFMQLLSMSSIDMPEVVKRWFYQQNLRPETNSYVSQNYPVTLKDTIEHVQRFEDAQNVPKLKKGTTASANTQNRKSSSQSGKGRSTETGSSNLKTLQNRYRTPEGHKSPECPSTDTGAQKILGCSVGWRPTESDVTAVRHAADSRPAPDPQGPVNCALDDVDLRLQSSQHGHLQQSGSIQGQAASAFVGSGASFNAVCPLFAKRVGLVMKNQPRPLTIRLGGGKQTVIPRRVTTFTFSISNFPDFTTSAFVVDIPESCDVMLGMLWLGDVNPIINWAFKTVHPRSKVQAAVRVGGRRCGQPRRSPRQRAAAKLREYFVHGYQSEVGGYHPVAVTSKAAAAWEVLKDTPVYPLLSEFRDVVFRSELPSVPPTRQDNLDASIVVSDATPVHRKQFPFSKEQREAILKWTQEMLKAKLIRPSSSPYCEWNIVHDFRGLNAKVRVPANPIPRKDEILRAMSRGRLFSALDLLWGFFQVRLREDSIPYTAFATPDELFEYLVTPMGISSSPASFNRLVQSVFKDFDSFCRTYFDDLFVFTPTDSVEVHMIALRKVLTRCAERQLIDPAKATAIRDWPLPKTKKDLQSFIGTCVYVSRFCAGFAEYIALLTEAVRNKRPKDSISLTEQQKQAFAALKTKVSSTPTLAHADFAKDFHVSVDASDFAIGGYIFQYDDTGQERIIAFGGRKLS</sequence>
<gene>
    <name evidence="5" type="ORF">F442_04731</name>
</gene>
<dbReference type="InterPro" id="IPR045358">
    <property type="entry name" value="Ty3_capsid"/>
</dbReference>
<dbReference type="PANTHER" id="PTHR33064:SF37">
    <property type="entry name" value="RIBONUCLEASE H"/>
    <property type="match status" value="1"/>
</dbReference>
<evidence type="ECO:0000259" key="4">
    <source>
        <dbReference type="Pfam" id="PF19259"/>
    </source>
</evidence>
<dbReference type="PANTHER" id="PTHR33064">
    <property type="entry name" value="POL PROTEIN"/>
    <property type="match status" value="1"/>
</dbReference>
<evidence type="ECO:0008006" key="7">
    <source>
        <dbReference type="Google" id="ProtNLM"/>
    </source>
</evidence>